<comment type="caution">
    <text evidence="1">The sequence shown here is derived from an EMBL/GenBank/DDBJ whole genome shotgun (WGS) entry which is preliminary data.</text>
</comment>
<dbReference type="Proteomes" id="UP000287872">
    <property type="component" value="Unassembled WGS sequence"/>
</dbReference>
<name>A0A401UM16_9CLOT</name>
<protein>
    <submittedName>
        <fullName evidence="1">Uncharacterized protein</fullName>
    </submittedName>
</protein>
<keyword evidence="2" id="KW-1185">Reference proteome</keyword>
<dbReference type="RefSeq" id="WP_267901272.1">
    <property type="nucleotide sequence ID" value="NZ_BHYK01000010.1"/>
</dbReference>
<organism evidence="1 2">
    <name type="scientific">Clostridium tagluense</name>
    <dbReference type="NCBI Taxonomy" id="360422"/>
    <lineage>
        <taxon>Bacteria</taxon>
        <taxon>Bacillati</taxon>
        <taxon>Bacillota</taxon>
        <taxon>Clostridia</taxon>
        <taxon>Eubacteriales</taxon>
        <taxon>Clostridiaceae</taxon>
        <taxon>Clostridium</taxon>
    </lineage>
</organism>
<sequence length="41" mass="4796">MKNMFRDVLQEALETEMDSELGAVEVNIPRDRNSEFEPKIN</sequence>
<gene>
    <name evidence="1" type="ORF">Ctaglu_22020</name>
</gene>
<accession>A0A401UM16</accession>
<reference evidence="1 2" key="1">
    <citation type="submission" date="2018-11" db="EMBL/GenBank/DDBJ databases">
        <title>Genome sequencing and assembly of Clostridium tagluense strain A121.</title>
        <authorList>
            <person name="Murakami T."/>
            <person name="Segawa T."/>
            <person name="Shcherbakova V.A."/>
            <person name="Mori H."/>
            <person name="Yoshimura Y."/>
        </authorList>
    </citation>
    <scope>NUCLEOTIDE SEQUENCE [LARGE SCALE GENOMIC DNA]</scope>
    <source>
        <strain evidence="1 2">A121</strain>
    </source>
</reference>
<dbReference type="EMBL" id="BHYK01000010">
    <property type="protein sequence ID" value="GCD10579.1"/>
    <property type="molecule type" value="Genomic_DNA"/>
</dbReference>
<proteinExistence type="predicted"/>
<dbReference type="AlphaFoldDB" id="A0A401UM16"/>
<evidence type="ECO:0000313" key="1">
    <source>
        <dbReference type="EMBL" id="GCD10579.1"/>
    </source>
</evidence>
<evidence type="ECO:0000313" key="2">
    <source>
        <dbReference type="Proteomes" id="UP000287872"/>
    </source>
</evidence>